<feature type="domain" description="Myosin motor" evidence="10">
    <location>
        <begin position="1"/>
        <end position="65"/>
    </location>
</feature>
<dbReference type="InterPro" id="IPR001609">
    <property type="entry name" value="Myosin_head_motor_dom-like"/>
</dbReference>
<evidence type="ECO:0000256" key="8">
    <source>
        <dbReference type="ARBA" id="ARBA00023273"/>
    </source>
</evidence>
<evidence type="ECO:0000256" key="3">
    <source>
        <dbReference type="ARBA" id="ARBA00022490"/>
    </source>
</evidence>
<evidence type="ECO:0000256" key="2">
    <source>
        <dbReference type="ARBA" id="ARBA00004316"/>
    </source>
</evidence>
<dbReference type="GO" id="GO:0004674">
    <property type="term" value="F:protein serine/threonine kinase activity"/>
    <property type="evidence" value="ECO:0007669"/>
    <property type="project" value="TreeGrafter"/>
</dbReference>
<evidence type="ECO:0000256" key="4">
    <source>
        <dbReference type="ARBA" id="ARBA00022737"/>
    </source>
</evidence>
<reference evidence="12" key="1">
    <citation type="submission" date="2019-10" db="EMBL/GenBank/DDBJ databases">
        <authorList>
            <consortium name="DOE Joint Genome Institute"/>
            <person name="Kuo A."/>
            <person name="Miyauchi S."/>
            <person name="Kiss E."/>
            <person name="Drula E."/>
            <person name="Kohler A."/>
            <person name="Sanchez-Garcia M."/>
            <person name="Andreopoulos B."/>
            <person name="Barry K.W."/>
            <person name="Bonito G."/>
            <person name="Buee M."/>
            <person name="Carver A."/>
            <person name="Chen C."/>
            <person name="Cichocki N."/>
            <person name="Clum A."/>
            <person name="Culley D."/>
            <person name="Crous P.W."/>
            <person name="Fauchery L."/>
            <person name="Girlanda M."/>
            <person name="Hayes R."/>
            <person name="Keri Z."/>
            <person name="LaButti K."/>
            <person name="Lipzen A."/>
            <person name="Lombard V."/>
            <person name="Magnuson J."/>
            <person name="Maillard F."/>
            <person name="Morin E."/>
            <person name="Murat C."/>
            <person name="Nolan M."/>
            <person name="Ohm R."/>
            <person name="Pangilinan J."/>
            <person name="Pereira M."/>
            <person name="Perotto S."/>
            <person name="Peter M."/>
            <person name="Riley R."/>
            <person name="Sitrit Y."/>
            <person name="Stielow B."/>
            <person name="Szollosi G."/>
            <person name="Zifcakova L."/>
            <person name="Stursova M."/>
            <person name="Spatafora J.W."/>
            <person name="Tedersoo L."/>
            <person name="Vaario L.-M."/>
            <person name="Yamada A."/>
            <person name="Yan M."/>
            <person name="Wang P."/>
            <person name="Xu J."/>
            <person name="Bruns T."/>
            <person name="Baldrian P."/>
            <person name="Vilgalys R."/>
            <person name="Henrissat B."/>
            <person name="Grigoriev I.V."/>
            <person name="Hibbett D."/>
            <person name="Nagy L.G."/>
            <person name="Martin F.M."/>
        </authorList>
    </citation>
    <scope>NUCLEOTIDE SEQUENCE</scope>
    <source>
        <strain evidence="12">BED1</strain>
    </source>
</reference>
<reference evidence="12" key="2">
    <citation type="journal article" date="2020" name="Nat. Commun.">
        <title>Large-scale genome sequencing of mycorrhizal fungi provides insights into the early evolution of symbiotic traits.</title>
        <authorList>
            <person name="Miyauchi S."/>
            <person name="Kiss E."/>
            <person name="Kuo A."/>
            <person name="Drula E."/>
            <person name="Kohler A."/>
            <person name="Sanchez-Garcia M."/>
            <person name="Morin E."/>
            <person name="Andreopoulos B."/>
            <person name="Barry K.W."/>
            <person name="Bonito G."/>
            <person name="Buee M."/>
            <person name="Carver A."/>
            <person name="Chen C."/>
            <person name="Cichocki N."/>
            <person name="Clum A."/>
            <person name="Culley D."/>
            <person name="Crous P.W."/>
            <person name="Fauchery L."/>
            <person name="Girlanda M."/>
            <person name="Hayes R.D."/>
            <person name="Keri Z."/>
            <person name="LaButti K."/>
            <person name="Lipzen A."/>
            <person name="Lombard V."/>
            <person name="Magnuson J."/>
            <person name="Maillard F."/>
            <person name="Murat C."/>
            <person name="Nolan M."/>
            <person name="Ohm R.A."/>
            <person name="Pangilinan J."/>
            <person name="Pereira M.F."/>
            <person name="Perotto S."/>
            <person name="Peter M."/>
            <person name="Pfister S."/>
            <person name="Riley R."/>
            <person name="Sitrit Y."/>
            <person name="Stielow J.B."/>
            <person name="Szollosi G."/>
            <person name="Zifcakova L."/>
            <person name="Stursova M."/>
            <person name="Spatafora J.W."/>
            <person name="Tedersoo L."/>
            <person name="Vaario L.M."/>
            <person name="Yamada A."/>
            <person name="Yan M."/>
            <person name="Wang P."/>
            <person name="Xu J."/>
            <person name="Bruns T."/>
            <person name="Baldrian P."/>
            <person name="Vilgalys R."/>
            <person name="Dunand C."/>
            <person name="Henrissat B."/>
            <person name="Grigoriev I.V."/>
            <person name="Hibbett D."/>
            <person name="Nagy L.G."/>
            <person name="Martin F.M."/>
        </authorList>
    </citation>
    <scope>NUCLEOTIDE SEQUENCE</scope>
    <source>
        <strain evidence="12">BED1</strain>
    </source>
</reference>
<keyword evidence="5 9" id="KW-0518">Myosin</keyword>
<dbReference type="GO" id="GO:0003779">
    <property type="term" value="F:actin binding"/>
    <property type="evidence" value="ECO:0007669"/>
    <property type="project" value="UniProtKB-KW"/>
</dbReference>
<evidence type="ECO:0000256" key="6">
    <source>
        <dbReference type="ARBA" id="ARBA00023175"/>
    </source>
</evidence>
<dbReference type="SUPFAM" id="SSF52540">
    <property type="entry name" value="P-loop containing nucleoside triphosphate hydrolases"/>
    <property type="match status" value="1"/>
</dbReference>
<comment type="caution">
    <text evidence="9">Lacks conserved residue(s) required for the propagation of feature annotation.</text>
</comment>
<gene>
    <name evidence="12" type="ORF">L210DRAFT_3339894</name>
    <name evidence="11" type="ORF">L210DRAFT_3340297</name>
</gene>
<evidence type="ECO:0000313" key="11">
    <source>
        <dbReference type="EMBL" id="KAF8421867.1"/>
    </source>
</evidence>
<dbReference type="AlphaFoldDB" id="A0AAD4GA70"/>
<evidence type="ECO:0000313" key="12">
    <source>
        <dbReference type="EMBL" id="KAF8432562.1"/>
    </source>
</evidence>
<dbReference type="GO" id="GO:0000146">
    <property type="term" value="F:microfilament motor activity"/>
    <property type="evidence" value="ECO:0007669"/>
    <property type="project" value="TreeGrafter"/>
</dbReference>
<evidence type="ECO:0000256" key="7">
    <source>
        <dbReference type="ARBA" id="ARBA00023212"/>
    </source>
</evidence>
<evidence type="ECO:0000313" key="13">
    <source>
        <dbReference type="Proteomes" id="UP001194468"/>
    </source>
</evidence>
<dbReference type="Pfam" id="PF00063">
    <property type="entry name" value="Myosin_head"/>
    <property type="match status" value="1"/>
</dbReference>
<feature type="non-terminal residue" evidence="12">
    <location>
        <position position="65"/>
    </location>
</feature>
<evidence type="ECO:0000256" key="9">
    <source>
        <dbReference type="PROSITE-ProRule" id="PRU00782"/>
    </source>
</evidence>
<dbReference type="PANTHER" id="PTHR46256">
    <property type="entry name" value="AGAP011099-PA"/>
    <property type="match status" value="1"/>
</dbReference>
<comment type="caution">
    <text evidence="12">The sequence shown here is derived from an EMBL/GenBank/DDBJ whole genome shotgun (WGS) entry which is preliminary data.</text>
</comment>
<dbReference type="InterPro" id="IPR027417">
    <property type="entry name" value="P-loop_NTPase"/>
</dbReference>
<feature type="non-terminal residue" evidence="12">
    <location>
        <position position="1"/>
    </location>
</feature>
<keyword evidence="4" id="KW-0677">Repeat</keyword>
<organism evidence="12 13">
    <name type="scientific">Boletus edulis BED1</name>
    <dbReference type="NCBI Taxonomy" id="1328754"/>
    <lineage>
        <taxon>Eukaryota</taxon>
        <taxon>Fungi</taxon>
        <taxon>Dikarya</taxon>
        <taxon>Basidiomycota</taxon>
        <taxon>Agaricomycotina</taxon>
        <taxon>Agaricomycetes</taxon>
        <taxon>Agaricomycetidae</taxon>
        <taxon>Boletales</taxon>
        <taxon>Boletineae</taxon>
        <taxon>Boletaceae</taxon>
        <taxon>Boletoideae</taxon>
        <taxon>Boletus</taxon>
    </lineage>
</organism>
<dbReference type="GO" id="GO:0016459">
    <property type="term" value="C:myosin complex"/>
    <property type="evidence" value="ECO:0007669"/>
    <property type="project" value="UniProtKB-KW"/>
</dbReference>
<dbReference type="Proteomes" id="UP001194468">
    <property type="component" value="Unassembled WGS sequence"/>
</dbReference>
<keyword evidence="8" id="KW-0966">Cell projection</keyword>
<keyword evidence="7" id="KW-0206">Cytoskeleton</keyword>
<dbReference type="EMBL" id="WHUW01000136">
    <property type="protein sequence ID" value="KAF8421867.1"/>
    <property type="molecule type" value="Genomic_DNA"/>
</dbReference>
<dbReference type="PANTHER" id="PTHR46256:SF3">
    <property type="entry name" value="MYOSIN MOTOR DOMAIN-CONTAINING PROTEIN"/>
    <property type="match status" value="1"/>
</dbReference>
<dbReference type="Gene3D" id="3.40.850.10">
    <property type="entry name" value="Kinesin motor domain"/>
    <property type="match status" value="1"/>
</dbReference>
<name>A0AAD4GA70_BOLED</name>
<dbReference type="GO" id="GO:0030832">
    <property type="term" value="P:regulation of actin filament length"/>
    <property type="evidence" value="ECO:0007669"/>
    <property type="project" value="TreeGrafter"/>
</dbReference>
<evidence type="ECO:0000259" key="10">
    <source>
        <dbReference type="PROSITE" id="PS51456"/>
    </source>
</evidence>
<comment type="subcellular location">
    <subcellularLocation>
        <location evidence="2">Cell projection</location>
    </subcellularLocation>
    <subcellularLocation>
        <location evidence="1">Cytoplasm</location>
        <location evidence="1">Cytoskeleton</location>
    </subcellularLocation>
</comment>
<dbReference type="GO" id="GO:0042995">
    <property type="term" value="C:cell projection"/>
    <property type="evidence" value="ECO:0007669"/>
    <property type="project" value="UniProtKB-SubCell"/>
</dbReference>
<dbReference type="InterPro" id="IPR036961">
    <property type="entry name" value="Kinesin_motor_dom_sf"/>
</dbReference>
<evidence type="ECO:0000256" key="1">
    <source>
        <dbReference type="ARBA" id="ARBA00004245"/>
    </source>
</evidence>
<sequence length="65" mass="7366">PGKKGTKLATQVPTTEFVTESFGNARTLVNPNASRFGKYTEVQFTDKGRLYGIKSFDYYLERNQV</sequence>
<dbReference type="PROSITE" id="PS51456">
    <property type="entry name" value="MYOSIN_MOTOR"/>
    <property type="match status" value="1"/>
</dbReference>
<dbReference type="InterPro" id="IPR052409">
    <property type="entry name" value="Myosin-III_kinase_activity"/>
</dbReference>
<keyword evidence="13" id="KW-1185">Reference proteome</keyword>
<evidence type="ECO:0000256" key="5">
    <source>
        <dbReference type="ARBA" id="ARBA00023123"/>
    </source>
</evidence>
<keyword evidence="9" id="KW-0009">Actin-binding</keyword>
<keyword evidence="6" id="KW-0505">Motor protein</keyword>
<comment type="similarity">
    <text evidence="9">Belongs to the TRAFAC class myosin-kinesin ATPase superfamily. Myosin family.</text>
</comment>
<keyword evidence="3" id="KW-0963">Cytoplasm</keyword>
<protein>
    <recommendedName>
        <fullName evidence="10">Myosin motor domain-containing protein</fullName>
    </recommendedName>
</protein>
<accession>A0AAD4GA70</accession>
<dbReference type="EMBL" id="WHUW01000039">
    <property type="protein sequence ID" value="KAF8432562.1"/>
    <property type="molecule type" value="Genomic_DNA"/>
</dbReference>
<dbReference type="GO" id="GO:0005524">
    <property type="term" value="F:ATP binding"/>
    <property type="evidence" value="ECO:0007669"/>
    <property type="project" value="InterPro"/>
</dbReference>
<proteinExistence type="inferred from homology"/>